<protein>
    <submittedName>
        <fullName evidence="3">Transglycosylase SLT domain-containing protein</fullName>
    </submittedName>
</protein>
<dbReference type="RefSeq" id="WP_083703184.1">
    <property type="nucleotide sequence ID" value="NZ_FTMN01000014.1"/>
</dbReference>
<dbReference type="Proteomes" id="UP000186895">
    <property type="component" value="Unassembled WGS sequence"/>
</dbReference>
<evidence type="ECO:0000259" key="2">
    <source>
        <dbReference type="Pfam" id="PF01464"/>
    </source>
</evidence>
<proteinExistence type="predicted"/>
<dbReference type="CDD" id="cd13400">
    <property type="entry name" value="LT_IagB-like"/>
    <property type="match status" value="1"/>
</dbReference>
<keyword evidence="4" id="KW-1185">Reference proteome</keyword>
<gene>
    <name evidence="3" type="ORF">SAMN05421647_11419</name>
</gene>
<dbReference type="Gene3D" id="1.10.530.10">
    <property type="match status" value="1"/>
</dbReference>
<reference evidence="3 4" key="1">
    <citation type="submission" date="2017-01" db="EMBL/GenBank/DDBJ databases">
        <authorList>
            <person name="Mah S.A."/>
            <person name="Swanson W.J."/>
            <person name="Moy G.W."/>
            <person name="Vacquier V.D."/>
        </authorList>
    </citation>
    <scope>NUCLEOTIDE SEQUENCE [LARGE SCALE GENOMIC DNA]</scope>
    <source>
        <strain evidence="3 4">DSM 7027</strain>
    </source>
</reference>
<dbReference type="EMBL" id="FTMN01000014">
    <property type="protein sequence ID" value="SIR01520.1"/>
    <property type="molecule type" value="Genomic_DNA"/>
</dbReference>
<organism evidence="3 4">
    <name type="scientific">Marinobacterium stanieri</name>
    <dbReference type="NCBI Taxonomy" id="49186"/>
    <lineage>
        <taxon>Bacteria</taxon>
        <taxon>Pseudomonadati</taxon>
        <taxon>Pseudomonadota</taxon>
        <taxon>Gammaproteobacteria</taxon>
        <taxon>Oceanospirillales</taxon>
        <taxon>Oceanospirillaceae</taxon>
        <taxon>Marinobacterium</taxon>
    </lineage>
</organism>
<evidence type="ECO:0000313" key="3">
    <source>
        <dbReference type="EMBL" id="SIR01520.1"/>
    </source>
</evidence>
<feature type="signal peptide" evidence="1">
    <location>
        <begin position="1"/>
        <end position="20"/>
    </location>
</feature>
<name>A0A1N6XGX0_9GAMM</name>
<feature type="domain" description="Transglycosylase SLT" evidence="2">
    <location>
        <begin position="28"/>
        <end position="136"/>
    </location>
</feature>
<dbReference type="Pfam" id="PF01464">
    <property type="entry name" value="SLT"/>
    <property type="match status" value="1"/>
</dbReference>
<evidence type="ECO:0000256" key="1">
    <source>
        <dbReference type="SAM" id="SignalP"/>
    </source>
</evidence>
<accession>A0A1N6XGX0</accession>
<dbReference type="InterPro" id="IPR023346">
    <property type="entry name" value="Lysozyme-like_dom_sf"/>
</dbReference>
<sequence>MSVGTRLIAPLLLISGTAMAGDVAKVADCINSASDRYGLRPMLIASVKMQESGQSLNGSILGDNGESVGLMQINKWWWPRLDEFGVSREQLQDPCTNLHVGSWILASEIARHGIPNGIVSYNTGCWPCRSKAKREAGERYAREVVARWHKLESKQW</sequence>
<feature type="chain" id="PRO_5012184737" evidence="1">
    <location>
        <begin position="21"/>
        <end position="156"/>
    </location>
</feature>
<dbReference type="AlphaFoldDB" id="A0A1N6XGX0"/>
<dbReference type="SUPFAM" id="SSF53955">
    <property type="entry name" value="Lysozyme-like"/>
    <property type="match status" value="1"/>
</dbReference>
<keyword evidence="1" id="KW-0732">Signal</keyword>
<dbReference type="STRING" id="49186.SAMN05421647_11419"/>
<evidence type="ECO:0000313" key="4">
    <source>
        <dbReference type="Proteomes" id="UP000186895"/>
    </source>
</evidence>
<dbReference type="InterPro" id="IPR008258">
    <property type="entry name" value="Transglycosylase_SLT_dom_1"/>
</dbReference>